<dbReference type="EMBL" id="MGGR01000034">
    <property type="protein sequence ID" value="OGM32297.1"/>
    <property type="molecule type" value="Genomic_DNA"/>
</dbReference>
<keyword evidence="1" id="KW-0472">Membrane</keyword>
<protein>
    <submittedName>
        <fullName evidence="2">Uncharacterized protein</fullName>
    </submittedName>
</protein>
<dbReference type="Proteomes" id="UP000177169">
    <property type="component" value="Unassembled WGS sequence"/>
</dbReference>
<proteinExistence type="predicted"/>
<reference evidence="2 3" key="1">
    <citation type="journal article" date="2016" name="Nat. Commun.">
        <title>Thousands of microbial genomes shed light on interconnected biogeochemical processes in an aquifer system.</title>
        <authorList>
            <person name="Anantharaman K."/>
            <person name="Brown C.T."/>
            <person name="Hug L.A."/>
            <person name="Sharon I."/>
            <person name="Castelle C.J."/>
            <person name="Probst A.J."/>
            <person name="Thomas B.C."/>
            <person name="Singh A."/>
            <person name="Wilkins M.J."/>
            <person name="Karaoz U."/>
            <person name="Brodie E.L."/>
            <person name="Williams K.H."/>
            <person name="Hubbard S.S."/>
            <person name="Banfield J.F."/>
        </authorList>
    </citation>
    <scope>NUCLEOTIDE SEQUENCE [LARGE SCALE GENOMIC DNA]</scope>
</reference>
<dbReference type="AlphaFoldDB" id="A0A1F7YYE7"/>
<comment type="caution">
    <text evidence="2">The sequence shown here is derived from an EMBL/GenBank/DDBJ whole genome shotgun (WGS) entry which is preliminary data.</text>
</comment>
<feature type="transmembrane region" description="Helical" evidence="1">
    <location>
        <begin position="7"/>
        <end position="25"/>
    </location>
</feature>
<evidence type="ECO:0000313" key="3">
    <source>
        <dbReference type="Proteomes" id="UP000177169"/>
    </source>
</evidence>
<dbReference type="STRING" id="1802505.A3D01_06580"/>
<organism evidence="2 3">
    <name type="scientific">Candidatus Woesebacteria bacterium RIFCSPHIGHO2_02_FULL_39_13</name>
    <dbReference type="NCBI Taxonomy" id="1802505"/>
    <lineage>
        <taxon>Bacteria</taxon>
        <taxon>Candidatus Woeseibacteriota</taxon>
    </lineage>
</organism>
<accession>A0A1F7YYE7</accession>
<keyword evidence="1" id="KW-0812">Transmembrane</keyword>
<name>A0A1F7YYE7_9BACT</name>
<feature type="transmembrane region" description="Helical" evidence="1">
    <location>
        <begin position="31"/>
        <end position="49"/>
    </location>
</feature>
<sequence>MIVTNFIRALVISFGLAGPLSRLIGLQENNFIMFFFFLDIAFFAILLYLEKKKALFMLNGNE</sequence>
<gene>
    <name evidence="2" type="ORF">A3D01_06580</name>
</gene>
<keyword evidence="1" id="KW-1133">Transmembrane helix</keyword>
<evidence type="ECO:0000313" key="2">
    <source>
        <dbReference type="EMBL" id="OGM32297.1"/>
    </source>
</evidence>
<evidence type="ECO:0000256" key="1">
    <source>
        <dbReference type="SAM" id="Phobius"/>
    </source>
</evidence>